<feature type="compositionally biased region" description="Basic and acidic residues" evidence="2">
    <location>
        <begin position="57"/>
        <end position="67"/>
    </location>
</feature>
<organism evidence="3 4">
    <name type="scientific">Chlorella vulgaris</name>
    <name type="common">Green alga</name>
    <dbReference type="NCBI Taxonomy" id="3077"/>
    <lineage>
        <taxon>Eukaryota</taxon>
        <taxon>Viridiplantae</taxon>
        <taxon>Chlorophyta</taxon>
        <taxon>core chlorophytes</taxon>
        <taxon>Trebouxiophyceae</taxon>
        <taxon>Chlorellales</taxon>
        <taxon>Chlorellaceae</taxon>
        <taxon>Chlorella clade</taxon>
        <taxon>Chlorella</taxon>
    </lineage>
</organism>
<sequence>MQHRRKDHQDNQPFSRETQRWQRRGGSDGMAAAVATRETATDPTHRVALAHPLISRALRDRERDTKRSSSSSNRHGCGGVQEQLRQLQAERTAHLEMLEMMTQQAQALLREKQQLHASAAALEAQNAQLEERLDYFLGGREEQERLEWADEGPCRESTMCSSPDSSGECQPDTPTAASLETVASALHDKLEGLEEKQPAHGWR</sequence>
<evidence type="ECO:0000313" key="4">
    <source>
        <dbReference type="Proteomes" id="UP001055712"/>
    </source>
</evidence>
<name>A0A9D4TVF0_CHLVU</name>
<reference evidence="3" key="2">
    <citation type="submission" date="2020-11" db="EMBL/GenBank/DDBJ databases">
        <authorList>
            <person name="Cecchin M."/>
            <person name="Marcolungo L."/>
            <person name="Rossato M."/>
            <person name="Girolomoni L."/>
            <person name="Cosentino E."/>
            <person name="Cuine S."/>
            <person name="Li-Beisson Y."/>
            <person name="Delledonne M."/>
            <person name="Ballottari M."/>
        </authorList>
    </citation>
    <scope>NUCLEOTIDE SEQUENCE</scope>
    <source>
        <strain evidence="3">211/11P</strain>
        <tissue evidence="3">Whole cell</tissue>
    </source>
</reference>
<keyword evidence="1" id="KW-0175">Coiled coil</keyword>
<dbReference type="AlphaFoldDB" id="A0A9D4TVF0"/>
<comment type="caution">
    <text evidence="3">The sequence shown here is derived from an EMBL/GenBank/DDBJ whole genome shotgun (WGS) entry which is preliminary data.</text>
</comment>
<evidence type="ECO:0000256" key="1">
    <source>
        <dbReference type="SAM" id="Coils"/>
    </source>
</evidence>
<protein>
    <submittedName>
        <fullName evidence="3">Uncharacterized protein</fullName>
    </submittedName>
</protein>
<feature type="compositionally biased region" description="Basic and acidic residues" evidence="2">
    <location>
        <begin position="186"/>
        <end position="203"/>
    </location>
</feature>
<feature type="region of interest" description="Disordered" evidence="2">
    <location>
        <begin position="148"/>
        <end position="203"/>
    </location>
</feature>
<evidence type="ECO:0000313" key="3">
    <source>
        <dbReference type="EMBL" id="KAI3435792.1"/>
    </source>
</evidence>
<proteinExistence type="predicted"/>
<evidence type="ECO:0000256" key="2">
    <source>
        <dbReference type="SAM" id="MobiDB-lite"/>
    </source>
</evidence>
<keyword evidence="4" id="KW-1185">Reference proteome</keyword>
<feature type="region of interest" description="Disordered" evidence="2">
    <location>
        <begin position="1"/>
        <end position="81"/>
    </location>
</feature>
<feature type="coiled-coil region" evidence="1">
    <location>
        <begin position="84"/>
        <end position="132"/>
    </location>
</feature>
<gene>
    <name evidence="3" type="ORF">D9Q98_001850</name>
</gene>
<accession>A0A9D4TVF0</accession>
<dbReference type="EMBL" id="SIDB01000002">
    <property type="protein sequence ID" value="KAI3435792.1"/>
    <property type="molecule type" value="Genomic_DNA"/>
</dbReference>
<feature type="compositionally biased region" description="Polar residues" evidence="2">
    <location>
        <begin position="158"/>
        <end position="178"/>
    </location>
</feature>
<dbReference type="Proteomes" id="UP001055712">
    <property type="component" value="Unassembled WGS sequence"/>
</dbReference>
<reference evidence="3" key="1">
    <citation type="journal article" date="2019" name="Plant J.">
        <title>Chlorella vulgaris genome assembly and annotation reveals the molecular basis for metabolic acclimation to high light conditions.</title>
        <authorList>
            <person name="Cecchin M."/>
            <person name="Marcolungo L."/>
            <person name="Rossato M."/>
            <person name="Girolomoni L."/>
            <person name="Cosentino E."/>
            <person name="Cuine S."/>
            <person name="Li-Beisson Y."/>
            <person name="Delledonne M."/>
            <person name="Ballottari M."/>
        </authorList>
    </citation>
    <scope>NUCLEOTIDE SEQUENCE</scope>
    <source>
        <strain evidence="3">211/11P</strain>
    </source>
</reference>